<evidence type="ECO:0000313" key="2">
    <source>
        <dbReference type="Proteomes" id="UP000070174"/>
    </source>
</evidence>
<dbReference type="EMBL" id="LRQE01000006">
    <property type="protein sequence ID" value="KXA31582.1"/>
    <property type="molecule type" value="Genomic_DNA"/>
</dbReference>
<accession>A0A133PRY5</accession>
<sequence length="49" mass="5983">MKAYDLIKAYELVVIYKVVRTYDLAIFYEEFKKIIRILIRRRISKSSLI</sequence>
<name>A0A133PRY5_9FIRM</name>
<comment type="caution">
    <text evidence="1">The sequence shown here is derived from an EMBL/GenBank/DDBJ whole genome shotgun (WGS) entry which is preliminary data.</text>
</comment>
<organism evidence="1">
    <name type="scientific">Peptoniphilus harei</name>
    <dbReference type="NCBI Taxonomy" id="54005"/>
    <lineage>
        <taxon>Bacteria</taxon>
        <taxon>Bacillati</taxon>
        <taxon>Bacillota</taxon>
        <taxon>Tissierellia</taxon>
        <taxon>Tissierellales</taxon>
        <taxon>Peptoniphilaceae</taxon>
        <taxon>Peptoniphilus</taxon>
    </lineage>
</organism>
<gene>
    <name evidence="1" type="ORF">HMPREF3229_00304</name>
</gene>
<dbReference type="Proteomes" id="UP000070174">
    <property type="component" value="Unassembled WGS sequence"/>
</dbReference>
<protein>
    <submittedName>
        <fullName evidence="1">Uncharacterized protein</fullName>
    </submittedName>
</protein>
<evidence type="ECO:0000313" key="1">
    <source>
        <dbReference type="EMBL" id="KXA31582.1"/>
    </source>
</evidence>
<dbReference type="PATRIC" id="fig|54005.3.peg.300"/>
<dbReference type="AlphaFoldDB" id="A0A133PRY5"/>
<proteinExistence type="predicted"/>
<reference evidence="1 2" key="1">
    <citation type="submission" date="2016-01" db="EMBL/GenBank/DDBJ databases">
        <authorList>
            <person name="Oliw E.H."/>
        </authorList>
    </citation>
    <scope>NUCLEOTIDE SEQUENCE [LARGE SCALE GENOMIC DNA]</scope>
    <source>
        <strain evidence="1 2">CMW7756A</strain>
    </source>
</reference>